<evidence type="ECO:0000313" key="2">
    <source>
        <dbReference type="EMBL" id="EAR85670.2"/>
    </source>
</evidence>
<feature type="compositionally biased region" description="Polar residues" evidence="1">
    <location>
        <begin position="352"/>
        <end position="363"/>
    </location>
</feature>
<evidence type="ECO:0000313" key="3">
    <source>
        <dbReference type="Proteomes" id="UP000009168"/>
    </source>
</evidence>
<dbReference type="GeneID" id="7831472"/>
<feature type="compositionally biased region" description="Polar residues" evidence="1">
    <location>
        <begin position="281"/>
        <end position="311"/>
    </location>
</feature>
<feature type="region of interest" description="Disordered" evidence="1">
    <location>
        <begin position="196"/>
        <end position="368"/>
    </location>
</feature>
<feature type="compositionally biased region" description="Low complexity" evidence="1">
    <location>
        <begin position="402"/>
        <end position="414"/>
    </location>
</feature>
<organism evidence="2 3">
    <name type="scientific">Tetrahymena thermophila (strain SB210)</name>
    <dbReference type="NCBI Taxonomy" id="312017"/>
    <lineage>
        <taxon>Eukaryota</taxon>
        <taxon>Sar</taxon>
        <taxon>Alveolata</taxon>
        <taxon>Ciliophora</taxon>
        <taxon>Intramacronucleata</taxon>
        <taxon>Oligohymenophorea</taxon>
        <taxon>Hymenostomatida</taxon>
        <taxon>Tetrahymenina</taxon>
        <taxon>Tetrahymenidae</taxon>
        <taxon>Tetrahymena</taxon>
    </lineage>
</organism>
<dbReference type="OrthoDB" id="327745at2759"/>
<feature type="region of interest" description="Disordered" evidence="1">
    <location>
        <begin position="398"/>
        <end position="439"/>
    </location>
</feature>
<dbReference type="EMBL" id="GG662536">
    <property type="protein sequence ID" value="EAR85670.2"/>
    <property type="molecule type" value="Genomic_DNA"/>
</dbReference>
<name>I7MD83_TETTS</name>
<feature type="compositionally biased region" description="Polar residues" evidence="1">
    <location>
        <begin position="151"/>
        <end position="173"/>
    </location>
</feature>
<feature type="region of interest" description="Disordered" evidence="1">
    <location>
        <begin position="143"/>
        <end position="173"/>
    </location>
</feature>
<dbReference type="InParanoid" id="I7MD83"/>
<dbReference type="Proteomes" id="UP000009168">
    <property type="component" value="Unassembled WGS sequence"/>
</dbReference>
<feature type="compositionally biased region" description="Polar residues" evidence="1">
    <location>
        <begin position="415"/>
        <end position="428"/>
    </location>
</feature>
<gene>
    <name evidence="2" type="ORF">TTHERM_00420780</name>
</gene>
<dbReference type="RefSeq" id="XP_001033333.2">
    <property type="nucleotide sequence ID" value="XM_001033333.2"/>
</dbReference>
<keyword evidence="3" id="KW-1185">Reference proteome</keyword>
<feature type="compositionally biased region" description="Polar residues" evidence="1">
    <location>
        <begin position="565"/>
        <end position="581"/>
    </location>
</feature>
<feature type="region of interest" description="Disordered" evidence="1">
    <location>
        <begin position="560"/>
        <end position="603"/>
    </location>
</feature>
<dbReference type="KEGG" id="tet:TTHERM_00420780"/>
<protein>
    <submittedName>
        <fullName evidence="2">Uncharacterized protein</fullName>
    </submittedName>
</protein>
<feature type="region of interest" description="Disordered" evidence="1">
    <location>
        <begin position="517"/>
        <end position="545"/>
    </location>
</feature>
<feature type="compositionally biased region" description="Polar residues" evidence="1">
    <location>
        <begin position="202"/>
        <end position="212"/>
    </location>
</feature>
<feature type="compositionally biased region" description="Basic and acidic residues" evidence="1">
    <location>
        <begin position="338"/>
        <end position="351"/>
    </location>
</feature>
<accession>I7MD83</accession>
<proteinExistence type="predicted"/>
<reference evidence="3" key="1">
    <citation type="journal article" date="2006" name="PLoS Biol.">
        <title>Macronuclear genome sequence of the ciliate Tetrahymena thermophila, a model eukaryote.</title>
        <authorList>
            <person name="Eisen J.A."/>
            <person name="Coyne R.S."/>
            <person name="Wu M."/>
            <person name="Wu D."/>
            <person name="Thiagarajan M."/>
            <person name="Wortman J.R."/>
            <person name="Badger J.H."/>
            <person name="Ren Q."/>
            <person name="Amedeo P."/>
            <person name="Jones K.M."/>
            <person name="Tallon L.J."/>
            <person name="Delcher A.L."/>
            <person name="Salzberg S.L."/>
            <person name="Silva J.C."/>
            <person name="Haas B.J."/>
            <person name="Majoros W.H."/>
            <person name="Farzad M."/>
            <person name="Carlton J.M."/>
            <person name="Smith R.K. Jr."/>
            <person name="Garg J."/>
            <person name="Pearlman R.E."/>
            <person name="Karrer K.M."/>
            <person name="Sun L."/>
            <person name="Manning G."/>
            <person name="Elde N.C."/>
            <person name="Turkewitz A.P."/>
            <person name="Asai D.J."/>
            <person name="Wilkes D.E."/>
            <person name="Wang Y."/>
            <person name="Cai H."/>
            <person name="Collins K."/>
            <person name="Stewart B.A."/>
            <person name="Lee S.R."/>
            <person name="Wilamowska K."/>
            <person name="Weinberg Z."/>
            <person name="Ruzzo W.L."/>
            <person name="Wloga D."/>
            <person name="Gaertig J."/>
            <person name="Frankel J."/>
            <person name="Tsao C.-C."/>
            <person name="Gorovsky M.A."/>
            <person name="Keeling P.J."/>
            <person name="Waller R.F."/>
            <person name="Patron N.J."/>
            <person name="Cherry J.M."/>
            <person name="Stover N.A."/>
            <person name="Krieger C.J."/>
            <person name="del Toro C."/>
            <person name="Ryder H.F."/>
            <person name="Williamson S.C."/>
            <person name="Barbeau R.A."/>
            <person name="Hamilton E.P."/>
            <person name="Orias E."/>
        </authorList>
    </citation>
    <scope>NUCLEOTIDE SEQUENCE [LARGE SCALE GENOMIC DNA]</scope>
    <source>
        <strain evidence="3">SB210</strain>
    </source>
</reference>
<feature type="compositionally biased region" description="Low complexity" evidence="1">
    <location>
        <begin position="429"/>
        <end position="439"/>
    </location>
</feature>
<feature type="compositionally biased region" description="Acidic residues" evidence="1">
    <location>
        <begin position="224"/>
        <end position="249"/>
    </location>
</feature>
<evidence type="ECO:0000256" key="1">
    <source>
        <dbReference type="SAM" id="MobiDB-lite"/>
    </source>
</evidence>
<sequence>MASTIEAQAFQFEMRPETSKCQRGAQNKFNKTLTGFHSNNNESQSQQTQGYQNAMGYNDNLMQQKGMMNITGFNFRQNKHQDQKNSEQNYQQKTPKQSIVIQQNQQFSSTSQGFYQNKRQNSFSKGITLEQYFQNAKDYEQVPQEEGNGQGNQLVNQKVTDGNNAPSRSKFPQSFQLSDIKIIDDDLQDKNNLRQKSEKFESQVNKRNSQSNFDKKNLEYNENMVEEEYDTDEFEIHEESDEEEEEDDEENKKRKKKRLAGQMNLSSSKKQVKKEGESKNSRANPKSPQLSGEKQQKQEVSSLQNENQDPSSAVDDFEDYDTNDNKNQRKVLKQKYSLKPEEQNKSQKENDLNQQNKSAQKLGSSENIKISISNEDQIQKKIRDKYFKKTLHKPFVTQQIVQNSQSSKKTNTSNPHSIQNTSIASTVGSSNSTSNNNSLLFSNQQINQNQSQIVGTQNNIKVNSPANQGGQLQTNANFISNNINANGNNPNNQQQGGYNCISNMSSIHTKITAQYQPSSTGHNFYSQNHQNINGNNGLPPSCNNNSPNTYLYAAANTTNRKANRSQSPLHTFKRQSNLGHSQQRRLSKEIAEPNSPSEENPIMRTTFNNTTKKFKIQQPNNNNILNNYDAANGASSFENHIAFRNSFYNKGPPLNSLPNSNYISAANSQNNNNNSKQRLTINDFYKNQSKYDCYDQPIRNGGFNSQNSGDYLADVMMMRRTAKENKFLNQKDKIQEMVKEDVNYITKHAARFNINPSELVQIKQKN</sequence>
<dbReference type="AlphaFoldDB" id="I7MD83"/>